<name>A0ABW7EHC6_9BURK</name>
<gene>
    <name evidence="1" type="ORF">ACG02S_00305</name>
</gene>
<dbReference type="Proteomes" id="UP001606300">
    <property type="component" value="Unassembled WGS sequence"/>
</dbReference>
<proteinExistence type="predicted"/>
<protein>
    <submittedName>
        <fullName evidence="1">Uncharacterized protein</fullName>
    </submittedName>
</protein>
<keyword evidence="2" id="KW-1185">Reference proteome</keyword>
<sequence>MNRISTTTHRMARIQAVSAFALVAMTALTVAAWMSIATPAAGPAVVTLERVVIEGTRTAEVKQLPRVVIEGRRDAGADGVQLASR</sequence>
<reference evidence="1 2" key="1">
    <citation type="submission" date="2024-09" db="EMBL/GenBank/DDBJ databases">
        <title>Novel species of the genus Pelomonas and Roseateles isolated from streams.</title>
        <authorList>
            <person name="Lu H."/>
        </authorList>
    </citation>
    <scope>NUCLEOTIDE SEQUENCE [LARGE SCALE GENOMIC DNA]</scope>
    <source>
        <strain evidence="1 2">DC23W</strain>
    </source>
</reference>
<dbReference type="EMBL" id="JBIGHY010000001">
    <property type="protein sequence ID" value="MFG6412329.1"/>
    <property type="molecule type" value="Genomic_DNA"/>
</dbReference>
<evidence type="ECO:0000313" key="1">
    <source>
        <dbReference type="EMBL" id="MFG6412329.1"/>
    </source>
</evidence>
<dbReference type="RefSeq" id="WP_394468439.1">
    <property type="nucleotide sequence ID" value="NZ_JBIGHY010000001.1"/>
</dbReference>
<organism evidence="1 2">
    <name type="scientific">Pelomonas dachongensis</name>
    <dbReference type="NCBI Taxonomy" id="3299029"/>
    <lineage>
        <taxon>Bacteria</taxon>
        <taxon>Pseudomonadati</taxon>
        <taxon>Pseudomonadota</taxon>
        <taxon>Betaproteobacteria</taxon>
        <taxon>Burkholderiales</taxon>
        <taxon>Sphaerotilaceae</taxon>
        <taxon>Roseateles</taxon>
    </lineage>
</organism>
<accession>A0ABW7EHC6</accession>
<comment type="caution">
    <text evidence="1">The sequence shown here is derived from an EMBL/GenBank/DDBJ whole genome shotgun (WGS) entry which is preliminary data.</text>
</comment>
<evidence type="ECO:0000313" key="2">
    <source>
        <dbReference type="Proteomes" id="UP001606300"/>
    </source>
</evidence>